<accession>A0ABT1RR22</accession>
<organism evidence="1 2">
    <name type="scientific">Anaerovorax odorimutans</name>
    <dbReference type="NCBI Taxonomy" id="109327"/>
    <lineage>
        <taxon>Bacteria</taxon>
        <taxon>Bacillati</taxon>
        <taxon>Bacillota</taxon>
        <taxon>Clostridia</taxon>
        <taxon>Peptostreptococcales</taxon>
        <taxon>Anaerovoracaceae</taxon>
        <taxon>Anaerovorax</taxon>
    </lineage>
</organism>
<name>A0ABT1RR22_9FIRM</name>
<evidence type="ECO:0000313" key="1">
    <source>
        <dbReference type="EMBL" id="MCQ4637650.1"/>
    </source>
</evidence>
<gene>
    <name evidence="1" type="ORF">NE619_13025</name>
</gene>
<dbReference type="InterPro" id="IPR020256">
    <property type="entry name" value="Spore_coat_CotJA"/>
</dbReference>
<keyword evidence="2" id="KW-1185">Reference proteome</keyword>
<sequence length="50" mass="5697">MAGRPFEDWPVAMTYVPMQPWEETYEPAKALQVGTIFPSLNLQFLGGKRP</sequence>
<dbReference type="Proteomes" id="UP001524502">
    <property type="component" value="Unassembled WGS sequence"/>
</dbReference>
<dbReference type="Pfam" id="PF11007">
    <property type="entry name" value="CotJA"/>
    <property type="match status" value="1"/>
</dbReference>
<proteinExistence type="predicted"/>
<dbReference type="EMBL" id="JANFXK010000015">
    <property type="protein sequence ID" value="MCQ4637650.1"/>
    <property type="molecule type" value="Genomic_DNA"/>
</dbReference>
<evidence type="ECO:0000313" key="2">
    <source>
        <dbReference type="Proteomes" id="UP001524502"/>
    </source>
</evidence>
<protein>
    <submittedName>
        <fullName evidence="1">Spore coat associated protein CotJA</fullName>
    </submittedName>
</protein>
<reference evidence="1 2" key="1">
    <citation type="submission" date="2022-06" db="EMBL/GenBank/DDBJ databases">
        <title>Isolation of gut microbiota from human fecal samples.</title>
        <authorList>
            <person name="Pamer E.G."/>
            <person name="Barat B."/>
            <person name="Waligurski E."/>
            <person name="Medina S."/>
            <person name="Paddock L."/>
            <person name="Mostad J."/>
        </authorList>
    </citation>
    <scope>NUCLEOTIDE SEQUENCE [LARGE SCALE GENOMIC DNA]</scope>
    <source>
        <strain evidence="1 2">SL.3.17</strain>
    </source>
</reference>
<comment type="caution">
    <text evidence="1">The sequence shown here is derived from an EMBL/GenBank/DDBJ whole genome shotgun (WGS) entry which is preliminary data.</text>
</comment>